<gene>
    <name evidence="7" type="ORF">DFP97_12816</name>
</gene>
<reference evidence="7 8" key="1">
    <citation type="submission" date="2018-07" db="EMBL/GenBank/DDBJ databases">
        <title>Genomic Encyclopedia of Type Strains, Phase III (KMG-III): the genomes of soil and plant-associated and newly described type strains.</title>
        <authorList>
            <person name="Whitman W."/>
        </authorList>
    </citation>
    <scope>NUCLEOTIDE SEQUENCE [LARGE SCALE GENOMIC DNA]</scope>
    <source>
        <strain evidence="7 8">CECT 7506</strain>
    </source>
</reference>
<dbReference type="InterPro" id="IPR001789">
    <property type="entry name" value="Sig_transdc_resp-reg_receiver"/>
</dbReference>
<dbReference type="InterPro" id="IPR018060">
    <property type="entry name" value="HTH_AraC"/>
</dbReference>
<keyword evidence="3" id="KW-0804">Transcription</keyword>
<accession>A0A368VP44</accession>
<dbReference type="AlphaFoldDB" id="A0A368VP44"/>
<dbReference type="PROSITE" id="PS00041">
    <property type="entry name" value="HTH_ARAC_FAMILY_1"/>
    <property type="match status" value="1"/>
</dbReference>
<keyword evidence="4" id="KW-0597">Phosphoprotein</keyword>
<evidence type="ECO:0000259" key="6">
    <source>
        <dbReference type="PROSITE" id="PS50110"/>
    </source>
</evidence>
<name>A0A368VP44_9BACL</name>
<evidence type="ECO:0000256" key="4">
    <source>
        <dbReference type="PROSITE-ProRule" id="PRU00169"/>
    </source>
</evidence>
<dbReference type="PROSITE" id="PS50110">
    <property type="entry name" value="RESPONSE_REGULATORY"/>
    <property type="match status" value="1"/>
</dbReference>
<dbReference type="CDD" id="cd17536">
    <property type="entry name" value="REC_YesN-like"/>
    <property type="match status" value="1"/>
</dbReference>
<dbReference type="InterPro" id="IPR011006">
    <property type="entry name" value="CheY-like_superfamily"/>
</dbReference>
<evidence type="ECO:0000259" key="5">
    <source>
        <dbReference type="PROSITE" id="PS01124"/>
    </source>
</evidence>
<organism evidence="7 8">
    <name type="scientific">Paenibacillus prosopidis</name>
    <dbReference type="NCBI Taxonomy" id="630520"/>
    <lineage>
        <taxon>Bacteria</taxon>
        <taxon>Bacillati</taxon>
        <taxon>Bacillota</taxon>
        <taxon>Bacilli</taxon>
        <taxon>Bacillales</taxon>
        <taxon>Paenibacillaceae</taxon>
        <taxon>Paenibacillus</taxon>
    </lineage>
</organism>
<keyword evidence="8" id="KW-1185">Reference proteome</keyword>
<dbReference type="Gene3D" id="3.40.50.2300">
    <property type="match status" value="1"/>
</dbReference>
<evidence type="ECO:0000313" key="8">
    <source>
        <dbReference type="Proteomes" id="UP000252415"/>
    </source>
</evidence>
<dbReference type="GO" id="GO:0000160">
    <property type="term" value="P:phosphorelay signal transduction system"/>
    <property type="evidence" value="ECO:0007669"/>
    <property type="project" value="InterPro"/>
</dbReference>
<feature type="domain" description="HTH araC/xylS-type" evidence="5">
    <location>
        <begin position="136"/>
        <end position="235"/>
    </location>
</feature>
<dbReference type="SUPFAM" id="SSF46689">
    <property type="entry name" value="Homeodomain-like"/>
    <property type="match status" value="2"/>
</dbReference>
<dbReference type="Pfam" id="PF00072">
    <property type="entry name" value="Response_reg"/>
    <property type="match status" value="1"/>
</dbReference>
<dbReference type="GO" id="GO:0003700">
    <property type="term" value="F:DNA-binding transcription factor activity"/>
    <property type="evidence" value="ECO:0007669"/>
    <property type="project" value="InterPro"/>
</dbReference>
<dbReference type="PANTHER" id="PTHR43280:SF28">
    <property type="entry name" value="HTH-TYPE TRANSCRIPTIONAL ACTIVATOR RHAS"/>
    <property type="match status" value="1"/>
</dbReference>
<dbReference type="InterPro" id="IPR018062">
    <property type="entry name" value="HTH_AraC-typ_CS"/>
</dbReference>
<dbReference type="Proteomes" id="UP000252415">
    <property type="component" value="Unassembled WGS sequence"/>
</dbReference>
<dbReference type="PRINTS" id="PR00032">
    <property type="entry name" value="HTHARAC"/>
</dbReference>
<comment type="caution">
    <text evidence="7">The sequence shown here is derived from an EMBL/GenBank/DDBJ whole genome shotgun (WGS) entry which is preliminary data.</text>
</comment>
<dbReference type="SMART" id="SM00342">
    <property type="entry name" value="HTH_ARAC"/>
    <property type="match status" value="1"/>
</dbReference>
<feature type="modified residue" description="4-aspartylphosphate" evidence="4">
    <location>
        <position position="54"/>
    </location>
</feature>
<proteinExistence type="predicted"/>
<dbReference type="PANTHER" id="PTHR43280">
    <property type="entry name" value="ARAC-FAMILY TRANSCRIPTIONAL REGULATOR"/>
    <property type="match status" value="1"/>
</dbReference>
<dbReference type="RefSeq" id="WP_114384102.1">
    <property type="nucleotide sequence ID" value="NZ_QPJD01000028.1"/>
</dbReference>
<keyword evidence="2" id="KW-0238">DNA-binding</keyword>
<dbReference type="InterPro" id="IPR020449">
    <property type="entry name" value="Tscrpt_reg_AraC-type_HTH"/>
</dbReference>
<dbReference type="GO" id="GO:0043565">
    <property type="term" value="F:sequence-specific DNA binding"/>
    <property type="evidence" value="ECO:0007669"/>
    <property type="project" value="InterPro"/>
</dbReference>
<evidence type="ECO:0000256" key="2">
    <source>
        <dbReference type="ARBA" id="ARBA00023125"/>
    </source>
</evidence>
<dbReference type="SUPFAM" id="SSF52172">
    <property type="entry name" value="CheY-like"/>
    <property type="match status" value="1"/>
</dbReference>
<evidence type="ECO:0000256" key="3">
    <source>
        <dbReference type="ARBA" id="ARBA00023163"/>
    </source>
</evidence>
<dbReference type="EMBL" id="QPJD01000028">
    <property type="protein sequence ID" value="RCW40894.1"/>
    <property type="molecule type" value="Genomic_DNA"/>
</dbReference>
<dbReference type="OrthoDB" id="1699at2"/>
<protein>
    <submittedName>
        <fullName evidence="7">AraC family two component transcriptional regulator</fullName>
    </submittedName>
</protein>
<feature type="domain" description="Response regulatory" evidence="6">
    <location>
        <begin position="2"/>
        <end position="119"/>
    </location>
</feature>
<dbReference type="Gene3D" id="1.10.10.60">
    <property type="entry name" value="Homeodomain-like"/>
    <property type="match status" value="2"/>
</dbReference>
<dbReference type="Pfam" id="PF12833">
    <property type="entry name" value="HTH_18"/>
    <property type="match status" value="1"/>
</dbReference>
<dbReference type="SMART" id="SM00448">
    <property type="entry name" value="REC"/>
    <property type="match status" value="1"/>
</dbReference>
<evidence type="ECO:0000313" key="7">
    <source>
        <dbReference type="EMBL" id="RCW40894.1"/>
    </source>
</evidence>
<dbReference type="PROSITE" id="PS01124">
    <property type="entry name" value="HTH_ARAC_FAMILY_2"/>
    <property type="match status" value="1"/>
</dbReference>
<sequence length="237" mass="27198">MKVLIVDDEPLILNGIVKIVNESMPLGMEVRAASSVPEALDVMKAYLPDVTVTDLHMPEKNGFDLIEEARESGLCDRFIILTGYEYFEYARRALRAGVVDYLMKPVDRDEIAELLKRIAEELPIERDSSGYAIHAQRILAYLDKHYMQDLSLEHLAGLMDLHPHYISRLFKKETGENFVNYLNGLRIREAKKLLNHQQHLTVNAIGQRVGFESNHYFSKVFKKFTGVTPGAYREDRT</sequence>
<keyword evidence="1" id="KW-0805">Transcription regulation</keyword>
<evidence type="ECO:0000256" key="1">
    <source>
        <dbReference type="ARBA" id="ARBA00023015"/>
    </source>
</evidence>
<dbReference type="InterPro" id="IPR009057">
    <property type="entry name" value="Homeodomain-like_sf"/>
</dbReference>